<accession>A0ABN6H8N2</accession>
<organism evidence="1 2">
    <name type="scientific">Haloferula helveola</name>
    <dbReference type="NCBI Taxonomy" id="490095"/>
    <lineage>
        <taxon>Bacteria</taxon>
        <taxon>Pseudomonadati</taxon>
        <taxon>Verrucomicrobiota</taxon>
        <taxon>Verrucomicrobiia</taxon>
        <taxon>Verrucomicrobiales</taxon>
        <taxon>Verrucomicrobiaceae</taxon>
        <taxon>Haloferula</taxon>
    </lineage>
</organism>
<name>A0ABN6H8N2_9BACT</name>
<evidence type="ECO:0000313" key="2">
    <source>
        <dbReference type="Proteomes" id="UP001374893"/>
    </source>
</evidence>
<evidence type="ECO:0000313" key="1">
    <source>
        <dbReference type="EMBL" id="BCX48278.1"/>
    </source>
</evidence>
<sequence>MNATSTSTIVVPRTKTRPGLIASAKTFRLVCDDQGLHVIHLGRAMGPKVKSRDPIADKLAGVMISKMERKLEESLAEAEREIEYLPLAELVARKHSFTVPLTERGAVEVRSCAGADLVLVIRAPQKKAKLLVHSHYRDELEAIERRFGG</sequence>
<dbReference type="RefSeq" id="WP_338684380.1">
    <property type="nucleotide sequence ID" value="NZ_AP024702.1"/>
</dbReference>
<dbReference type="EMBL" id="AP024702">
    <property type="protein sequence ID" value="BCX48278.1"/>
    <property type="molecule type" value="Genomic_DNA"/>
</dbReference>
<proteinExistence type="predicted"/>
<reference evidence="1 2" key="1">
    <citation type="submission" date="2021-06" db="EMBL/GenBank/DDBJ databases">
        <title>Complete genome of Haloferula helveola possessing various polysaccharide degrading enzymes.</title>
        <authorList>
            <person name="Takami H."/>
            <person name="Huang C."/>
            <person name="Hamasaki K."/>
        </authorList>
    </citation>
    <scope>NUCLEOTIDE SEQUENCE [LARGE SCALE GENOMIC DNA]</scope>
    <source>
        <strain evidence="1 2">CN-1</strain>
    </source>
</reference>
<protein>
    <submittedName>
        <fullName evidence="1">Uncharacterized protein</fullName>
    </submittedName>
</protein>
<dbReference type="Proteomes" id="UP001374893">
    <property type="component" value="Chromosome"/>
</dbReference>
<keyword evidence="2" id="KW-1185">Reference proteome</keyword>
<gene>
    <name evidence="1" type="ORF">HAHE_21860</name>
</gene>